<dbReference type="InterPro" id="IPR054477">
    <property type="entry name" value="LTN1_E3_ligase_6th"/>
</dbReference>
<dbReference type="GO" id="GO:0043023">
    <property type="term" value="F:ribosomal large subunit binding"/>
    <property type="evidence" value="ECO:0007669"/>
    <property type="project" value="TreeGrafter"/>
</dbReference>
<dbReference type="GO" id="GO:1990116">
    <property type="term" value="P:ribosome-associated ubiquitin-dependent protein catabolic process"/>
    <property type="evidence" value="ECO:0007669"/>
    <property type="project" value="UniProtKB-UniRule"/>
</dbReference>
<dbReference type="Gene3D" id="3.30.40.10">
    <property type="entry name" value="Zinc/RING finger domain, C3HC4 (zinc finger)"/>
    <property type="match status" value="1"/>
</dbReference>
<dbReference type="PANTHER" id="PTHR12389">
    <property type="entry name" value="ZINC FINGER PROTEIN 294"/>
    <property type="match status" value="1"/>
</dbReference>
<comment type="function">
    <text evidence="1">E3 ubiquitin-protein ligase. Component of the ribosome quality control complex (RQC), a ribosome-associated complex that mediates ubiquitination and extraction of incompletely synthesized nascent chains for proteasomal degradation.</text>
</comment>
<dbReference type="PANTHER" id="PTHR12389:SF0">
    <property type="entry name" value="E3 UBIQUITIN-PROTEIN LIGASE LISTERIN"/>
    <property type="match status" value="1"/>
</dbReference>
<organism evidence="4 5">
    <name type="scientific">Diaphorina citri</name>
    <name type="common">Asian citrus psyllid</name>
    <dbReference type="NCBI Taxonomy" id="121845"/>
    <lineage>
        <taxon>Eukaryota</taxon>
        <taxon>Metazoa</taxon>
        <taxon>Ecdysozoa</taxon>
        <taxon>Arthropoda</taxon>
        <taxon>Hexapoda</taxon>
        <taxon>Insecta</taxon>
        <taxon>Pterygota</taxon>
        <taxon>Neoptera</taxon>
        <taxon>Paraneoptera</taxon>
        <taxon>Hemiptera</taxon>
        <taxon>Sternorrhyncha</taxon>
        <taxon>Psylloidea</taxon>
        <taxon>Psyllidae</taxon>
        <taxon>Diaphorininae</taxon>
        <taxon>Diaphorina</taxon>
    </lineage>
</organism>
<dbReference type="InterPro" id="IPR054478">
    <property type="entry name" value="LTN1_UBC"/>
</dbReference>
<dbReference type="AlphaFoldDB" id="A0A3Q0IK88"/>
<dbReference type="Pfam" id="PF23009">
    <property type="entry name" value="UBC_like"/>
    <property type="match status" value="1"/>
</dbReference>
<dbReference type="KEGG" id="dci:103505575"/>
<dbReference type="InterPro" id="IPR039795">
    <property type="entry name" value="LTN1/Rkr1"/>
</dbReference>
<comment type="pathway">
    <text evidence="1">Protein modification; protein ubiquitination.</text>
</comment>
<keyword evidence="1" id="KW-0808">Transferase</keyword>
<evidence type="ECO:0000259" key="2">
    <source>
        <dbReference type="Pfam" id="PF22999"/>
    </source>
</evidence>
<proteinExistence type="inferred from homology"/>
<keyword evidence="1" id="KW-0833">Ubl conjugation pathway</keyword>
<keyword evidence="1" id="KW-0862">Zinc</keyword>
<accession>A0A3Q0IK88</accession>
<dbReference type="PaxDb" id="121845-A0A3Q0IK88"/>
<comment type="catalytic activity">
    <reaction evidence="1">
        <text>S-ubiquitinyl-[E2 ubiquitin-conjugating enzyme]-L-cysteine + [acceptor protein]-L-lysine = [E2 ubiquitin-conjugating enzyme]-L-cysteine + N(6)-ubiquitinyl-[acceptor protein]-L-lysine.</text>
        <dbReference type="EC" id="2.3.2.27"/>
    </reaction>
</comment>
<dbReference type="GeneID" id="103505575"/>
<dbReference type="Pfam" id="PF22999">
    <property type="entry name" value="LTN1_E3_ligase_6th"/>
    <property type="match status" value="1"/>
</dbReference>
<evidence type="ECO:0000313" key="5">
    <source>
        <dbReference type="RefSeq" id="XP_026676686.1"/>
    </source>
</evidence>
<dbReference type="GO" id="GO:0061630">
    <property type="term" value="F:ubiquitin protein ligase activity"/>
    <property type="evidence" value="ECO:0007669"/>
    <property type="project" value="UniProtKB-UniRule"/>
</dbReference>
<sequence>MYELMCKYIIKLNLEKTESLEIIEQCSQDQTMSLFTWCLEHLDKYRNIVAPWLQDDKLGDTILSLVYHVICGSETQTQLFEKCFVSNKSEQAIEQNGTQIKSDVDSSDLDIIVNRTVAKKIFLQFIEVFRNFGDNANEDKVDYENCAHVITLFLKNANIRAEHRDVISELLVNLVIVIMDKSETQEMIRCWETALSCAQPTLSTRQEIYRTIHNICVESLLYLNTSKSDTHDTESTSPELLVDRSVTVLSKLMTDGIQWDTIYKPNEEIQTTYELWHVYSCTHGDYVCACSHSHTLEPTLEWNIHENSLVQNLHSHFHIYVKLVLNLLKLHPSEPENVNNFFLDYFIYRIFRQQYFVNTSSEEDALFSNLWKSYETQFVQFASSLDVNGKYAYLLDCEYLRDHITKTSQYDEGQVISSTKDLIQLVDNIAPLKSSTTKDSFIKYVRDHSKDPLSSREDVAMVTSLVQVFTKLMRAVNNEEIEGDGQYVEAIIDAIRGEMMLCVTSHLVLHYTYITSPPANGDKCGQIFLAAQLLRCYEQIEVYCSRNGSSDFFVEWDSVFASDCKEVVANIWVWHASMDSKTLADILLLNILGCTLSNNPATFSTLDTVCPLLLSPSHSVQITAYHLMSRFKIDTYDVIAHTLTSAQTVVAAMLENFSLGDTCIVLSNTDSFTYTLGYLLTWWLIVQKCDLADSSVRVEVAMWLKQEGYISALMRDLLRLMPDSLVHCSECLNNVQHLFVSVPPLSVTEVWDSSKLGHLVCSVYYQVLRRFPALVRHWWNESSPSDATLVEKFTAKYVSPLLCSEELKTAAKFNQENMVIRVFPGTKEVVATYTLEEASMEITIALPSNHPLGVIRVDSSKNLFPNTQWIKQITMFLIHANGSICDGLSSWKSNMDKKFEGVEECYICFCILHSRNHELPRKSCRTCQKKFHSYCLVSTYLGNSTASVDAVMDLLNRLELFHRI</sequence>
<reference evidence="5" key="1">
    <citation type="submission" date="2025-08" db="UniProtKB">
        <authorList>
            <consortium name="RefSeq"/>
        </authorList>
    </citation>
    <scope>IDENTIFICATION</scope>
</reference>
<protein>
    <recommendedName>
        <fullName evidence="1">E3 ubiquitin-protein ligase listerin</fullName>
        <ecNumber evidence="1">2.3.2.27</ecNumber>
    </recommendedName>
    <alternativeName>
        <fullName evidence="1">RING-type E3 ubiquitin transferase listerin</fullName>
    </alternativeName>
</protein>
<comment type="subunit">
    <text evidence="1">Component of the ribosome quality control complex (RQC).</text>
</comment>
<evidence type="ECO:0000313" key="4">
    <source>
        <dbReference type="Proteomes" id="UP000079169"/>
    </source>
</evidence>
<dbReference type="GO" id="GO:0005829">
    <property type="term" value="C:cytosol"/>
    <property type="evidence" value="ECO:0007669"/>
    <property type="project" value="UniProtKB-UniRule"/>
</dbReference>
<dbReference type="RefSeq" id="XP_026676686.1">
    <property type="nucleotide sequence ID" value="XM_026820885.1"/>
</dbReference>
<gene>
    <name evidence="5" type="primary">LOC103505575</name>
</gene>
<evidence type="ECO:0000256" key="1">
    <source>
        <dbReference type="RuleBase" id="RU367090"/>
    </source>
</evidence>
<feature type="domain" description="E3 ubiquitin-protein ligase listerin ubiquitin conjugating" evidence="3">
    <location>
        <begin position="818"/>
        <end position="898"/>
    </location>
</feature>
<comment type="similarity">
    <text evidence="1">Belongs to the LTN1 family.</text>
</comment>
<dbReference type="UniPathway" id="UPA00143"/>
<keyword evidence="1" id="KW-0863">Zinc-finger</keyword>
<dbReference type="EC" id="2.3.2.27" evidence="1"/>
<keyword evidence="4" id="KW-1185">Reference proteome</keyword>
<feature type="domain" description="E3 ubiquitin-protein ligase listerin HEAT repeat region" evidence="2">
    <location>
        <begin position="603"/>
        <end position="808"/>
    </location>
</feature>
<dbReference type="Proteomes" id="UP000079169">
    <property type="component" value="Unplaced"/>
</dbReference>
<dbReference type="GO" id="GO:0016567">
    <property type="term" value="P:protein ubiquitination"/>
    <property type="evidence" value="ECO:0007669"/>
    <property type="project" value="UniProtKB-UniPathway"/>
</dbReference>
<name>A0A3Q0IK88_DIACI</name>
<keyword evidence="1" id="KW-0479">Metal-binding</keyword>
<dbReference type="STRING" id="121845.A0A3Q0IK88"/>
<dbReference type="CTD" id="26046"/>
<dbReference type="GO" id="GO:1990112">
    <property type="term" value="C:RQC complex"/>
    <property type="evidence" value="ECO:0007669"/>
    <property type="project" value="UniProtKB-UniRule"/>
</dbReference>
<dbReference type="InterPro" id="IPR013083">
    <property type="entry name" value="Znf_RING/FYVE/PHD"/>
</dbReference>
<dbReference type="GO" id="GO:0008270">
    <property type="term" value="F:zinc ion binding"/>
    <property type="evidence" value="ECO:0007669"/>
    <property type="project" value="UniProtKB-KW"/>
</dbReference>
<evidence type="ECO:0000259" key="3">
    <source>
        <dbReference type="Pfam" id="PF23009"/>
    </source>
</evidence>
<dbReference type="GO" id="GO:0072344">
    <property type="term" value="P:rescue of stalled ribosome"/>
    <property type="evidence" value="ECO:0007669"/>
    <property type="project" value="UniProtKB-UniRule"/>
</dbReference>